<evidence type="ECO:0000256" key="2">
    <source>
        <dbReference type="ARBA" id="ARBA00022552"/>
    </source>
</evidence>
<comment type="catalytic activity">
    <reaction evidence="7">
        <text>adenosine(1518)/adenosine(1519) in 16S rRNA + 4 S-adenosyl-L-methionine = N(6)-dimethyladenosine(1518)/N(6)-dimethyladenosine(1519) in 16S rRNA + 4 S-adenosyl-L-homocysteine + 4 H(+)</text>
        <dbReference type="Rhea" id="RHEA:19609"/>
        <dbReference type="Rhea" id="RHEA-COMP:10232"/>
        <dbReference type="Rhea" id="RHEA-COMP:10233"/>
        <dbReference type="ChEBI" id="CHEBI:15378"/>
        <dbReference type="ChEBI" id="CHEBI:57856"/>
        <dbReference type="ChEBI" id="CHEBI:59789"/>
        <dbReference type="ChEBI" id="CHEBI:74411"/>
        <dbReference type="ChEBI" id="CHEBI:74493"/>
        <dbReference type="EC" id="2.1.1.182"/>
    </reaction>
</comment>
<evidence type="ECO:0000313" key="10">
    <source>
        <dbReference type="EMBL" id="QCI26283.1"/>
    </source>
</evidence>
<dbReference type="PROSITE" id="PS51689">
    <property type="entry name" value="SAM_RNA_A_N6_MT"/>
    <property type="match status" value="1"/>
</dbReference>
<evidence type="ECO:0000256" key="5">
    <source>
        <dbReference type="ARBA" id="ARBA00022691"/>
    </source>
</evidence>
<dbReference type="PROSITE" id="PS01131">
    <property type="entry name" value="RRNA_A_DIMETH"/>
    <property type="match status" value="1"/>
</dbReference>
<evidence type="ECO:0000256" key="6">
    <source>
        <dbReference type="ARBA" id="ARBA00022884"/>
    </source>
</evidence>
<dbReference type="SMART" id="SM00650">
    <property type="entry name" value="rADc"/>
    <property type="match status" value="1"/>
</dbReference>
<dbReference type="InterPro" id="IPR001737">
    <property type="entry name" value="KsgA/Erm"/>
</dbReference>
<evidence type="ECO:0000313" key="11">
    <source>
        <dbReference type="Proteomes" id="UP000298636"/>
    </source>
</evidence>
<keyword evidence="3 7" id="KW-0489">Methyltransferase</keyword>
<protein>
    <recommendedName>
        <fullName evidence="7">Ribosomal RNA small subunit methyltransferase A</fullName>
        <ecNumber evidence="7">2.1.1.182</ecNumber>
    </recommendedName>
    <alternativeName>
        <fullName evidence="7">16S rRNA (adenine(1518)-N(6)/adenine(1519)-N(6))-dimethyltransferase</fullName>
    </alternativeName>
    <alternativeName>
        <fullName evidence="7">16S rRNA dimethyladenosine transferase</fullName>
    </alternativeName>
    <alternativeName>
        <fullName evidence="7">16S rRNA dimethylase</fullName>
    </alternativeName>
    <alternativeName>
        <fullName evidence="7">S-adenosylmethionine-6-N', N'-adenosyl(rRNA) dimethyltransferase</fullName>
    </alternativeName>
</protein>
<evidence type="ECO:0000256" key="1">
    <source>
        <dbReference type="ARBA" id="ARBA00022490"/>
    </source>
</evidence>
<organism evidence="10 11">
    <name type="scientific">Buchnera aphidicola</name>
    <name type="common">Stegophylla sp.</name>
    <dbReference type="NCBI Taxonomy" id="2315800"/>
    <lineage>
        <taxon>Bacteria</taxon>
        <taxon>Pseudomonadati</taxon>
        <taxon>Pseudomonadota</taxon>
        <taxon>Gammaproteobacteria</taxon>
        <taxon>Enterobacterales</taxon>
        <taxon>Erwiniaceae</taxon>
        <taxon>Buchnera</taxon>
    </lineage>
</organism>
<comment type="subcellular location">
    <subcellularLocation>
        <location evidence="7">Cytoplasm</location>
    </subcellularLocation>
</comment>
<dbReference type="PANTHER" id="PTHR11727">
    <property type="entry name" value="DIMETHYLADENOSINE TRANSFERASE"/>
    <property type="match status" value="1"/>
</dbReference>
<reference evidence="10 11" key="1">
    <citation type="submission" date="2018-10" db="EMBL/GenBank/DDBJ databases">
        <title>Comparative functional genomics of the obligate endosymbiont Buchnera aphidicola.</title>
        <authorList>
            <person name="Chong R.A."/>
        </authorList>
    </citation>
    <scope>NUCLEOTIDE SEQUENCE [LARGE SCALE GENOMIC DNA]</scope>
    <source>
        <strain evidence="10 11">Ssp</strain>
    </source>
</reference>
<dbReference type="PANTHER" id="PTHR11727:SF7">
    <property type="entry name" value="DIMETHYLADENOSINE TRANSFERASE-RELATED"/>
    <property type="match status" value="1"/>
</dbReference>
<dbReference type="InterPro" id="IPR011530">
    <property type="entry name" value="rRNA_adenine_dimethylase"/>
</dbReference>
<keyword evidence="5 7" id="KW-0949">S-adenosyl-L-methionine</keyword>
<feature type="binding site" evidence="7 8">
    <location>
        <position position="20"/>
    </location>
    <ligand>
        <name>S-adenosyl-L-methionine</name>
        <dbReference type="ChEBI" id="CHEBI:59789"/>
    </ligand>
</feature>
<dbReference type="Gene3D" id="3.40.50.150">
    <property type="entry name" value="Vaccinia Virus protein VP39"/>
    <property type="match status" value="1"/>
</dbReference>
<sequence length="271" mass="31780">MNIILLKPYVAKKKFGQHFLCKRSIVNKIINILNPKKHELLIEVGPGLASLTKPICNILDKLIVIELDKELSKFLIQSQLSQKIKIFIQDVNIFDFREIAVKTYRLLRIFGNLPYNISVSFILYLIQFKTYIFDMYFMVQKEVAERFVALPGSKLYGRLSVISQCYYDIFLCFHVLPISFFPEPQVQSIFIKITPKILSLYSKYHINCLNIVTLAAFQKRRKMLKNSLSNIFTEDTLLYLGINPFERAENVSVFNYCKMANFLYFSKYNKN</sequence>
<dbReference type="OrthoDB" id="9814755at2"/>
<dbReference type="FunFam" id="1.10.8.100:FF:000001">
    <property type="entry name" value="Ribosomal RNA small subunit methyltransferase A"/>
    <property type="match status" value="1"/>
</dbReference>
<evidence type="ECO:0000259" key="9">
    <source>
        <dbReference type="SMART" id="SM00650"/>
    </source>
</evidence>
<dbReference type="GO" id="GO:0052908">
    <property type="term" value="F:16S rRNA (adenine(1518)-N(6)/adenine(1519)-N(6))-dimethyltransferase activity"/>
    <property type="evidence" value="ECO:0007669"/>
    <property type="project" value="UniProtKB-EC"/>
</dbReference>
<keyword evidence="11" id="KW-1185">Reference proteome</keyword>
<dbReference type="AlphaFoldDB" id="A0A4D6YE52"/>
<dbReference type="HAMAP" id="MF_00607">
    <property type="entry name" value="16SrRNA_methyltr_A"/>
    <property type="match status" value="1"/>
</dbReference>
<dbReference type="Gene3D" id="1.10.8.100">
    <property type="entry name" value="Ribosomal RNA adenine dimethylase-like, domain 2"/>
    <property type="match status" value="1"/>
</dbReference>
<dbReference type="NCBIfam" id="TIGR00755">
    <property type="entry name" value="ksgA"/>
    <property type="match status" value="1"/>
</dbReference>
<name>A0A4D6YE52_9GAMM</name>
<evidence type="ECO:0000256" key="4">
    <source>
        <dbReference type="ARBA" id="ARBA00022679"/>
    </source>
</evidence>
<feature type="binding site" evidence="7 8">
    <location>
        <position position="45"/>
    </location>
    <ligand>
        <name>S-adenosyl-L-methionine</name>
        <dbReference type="ChEBI" id="CHEBI:59789"/>
    </ligand>
</feature>
<keyword evidence="4 7" id="KW-0808">Transferase</keyword>
<dbReference type="RefSeq" id="WP_158351626.1">
    <property type="nucleotide sequence ID" value="NZ_CP032998.1"/>
</dbReference>
<dbReference type="Pfam" id="PF00398">
    <property type="entry name" value="RrnaAD"/>
    <property type="match status" value="1"/>
</dbReference>
<dbReference type="InterPro" id="IPR020596">
    <property type="entry name" value="rRNA_Ade_Mease_Trfase_CS"/>
</dbReference>
<feature type="domain" description="Ribosomal RNA adenine methylase transferase N-terminal" evidence="9">
    <location>
        <begin position="25"/>
        <end position="197"/>
    </location>
</feature>
<evidence type="ECO:0000256" key="8">
    <source>
        <dbReference type="PROSITE-ProRule" id="PRU01026"/>
    </source>
</evidence>
<dbReference type="EMBL" id="CP032998">
    <property type="protein sequence ID" value="QCI26283.1"/>
    <property type="molecule type" value="Genomic_DNA"/>
</dbReference>
<comment type="similarity">
    <text evidence="7">Belongs to the class I-like SAM-binding methyltransferase superfamily. rRNA adenine N(6)-methyltransferase family. RsmA subfamily.</text>
</comment>
<evidence type="ECO:0000256" key="3">
    <source>
        <dbReference type="ARBA" id="ARBA00022603"/>
    </source>
</evidence>
<dbReference type="Proteomes" id="UP000298636">
    <property type="component" value="Chromosome"/>
</dbReference>
<evidence type="ECO:0000256" key="7">
    <source>
        <dbReference type="HAMAP-Rule" id="MF_00607"/>
    </source>
</evidence>
<dbReference type="InterPro" id="IPR029063">
    <property type="entry name" value="SAM-dependent_MTases_sf"/>
</dbReference>
<feature type="binding site" evidence="7 8">
    <location>
        <position position="18"/>
    </location>
    <ligand>
        <name>S-adenosyl-L-methionine</name>
        <dbReference type="ChEBI" id="CHEBI:59789"/>
    </ligand>
</feature>
<comment type="function">
    <text evidence="7">Specifically dimethylates two adjacent adenosines (A1518 and A1519) in the loop of a conserved hairpin near the 3'-end of 16S rRNA in the 30S particle. May play a critical role in biogenesis of 30S subunits.</text>
</comment>
<accession>A0A4D6YE52</accession>
<keyword evidence="2 7" id="KW-0698">rRNA processing</keyword>
<dbReference type="GO" id="GO:0005829">
    <property type="term" value="C:cytosol"/>
    <property type="evidence" value="ECO:0007669"/>
    <property type="project" value="TreeGrafter"/>
</dbReference>
<dbReference type="SUPFAM" id="SSF53335">
    <property type="entry name" value="S-adenosyl-L-methionine-dependent methyltransferases"/>
    <property type="match status" value="1"/>
</dbReference>
<feature type="binding site" evidence="7 8">
    <location>
        <position position="90"/>
    </location>
    <ligand>
        <name>S-adenosyl-L-methionine</name>
        <dbReference type="ChEBI" id="CHEBI:59789"/>
    </ligand>
</feature>
<dbReference type="EC" id="2.1.1.182" evidence="7"/>
<keyword evidence="6 7" id="KW-0694">RNA-binding</keyword>
<feature type="binding site" evidence="7 8">
    <location>
        <position position="112"/>
    </location>
    <ligand>
        <name>S-adenosyl-L-methionine</name>
        <dbReference type="ChEBI" id="CHEBI:59789"/>
    </ligand>
</feature>
<gene>
    <name evidence="7 10" type="primary">rsmA</name>
    <name evidence="7" type="synonym">ksgA</name>
    <name evidence="10" type="ORF">D9V79_00460</name>
</gene>
<dbReference type="InterPro" id="IPR020598">
    <property type="entry name" value="rRNA_Ade_methylase_Trfase_N"/>
</dbReference>
<feature type="binding site" evidence="7 8">
    <location>
        <position position="66"/>
    </location>
    <ligand>
        <name>S-adenosyl-L-methionine</name>
        <dbReference type="ChEBI" id="CHEBI:59789"/>
    </ligand>
</feature>
<proteinExistence type="inferred from homology"/>
<dbReference type="InterPro" id="IPR023165">
    <property type="entry name" value="rRNA_Ade_diMease-like_C"/>
</dbReference>
<dbReference type="GO" id="GO:0003723">
    <property type="term" value="F:RNA binding"/>
    <property type="evidence" value="ECO:0007669"/>
    <property type="project" value="UniProtKB-UniRule"/>
</dbReference>
<keyword evidence="1 7" id="KW-0963">Cytoplasm</keyword>